<comment type="caution">
    <text evidence="1">The sequence shown here is derived from an EMBL/GenBank/DDBJ whole genome shotgun (WGS) entry which is preliminary data.</text>
</comment>
<gene>
    <name evidence="1" type="ORF">S01H1_03647</name>
</gene>
<dbReference type="PANTHER" id="PTHR43845:SF1">
    <property type="entry name" value="BLR5969 PROTEIN"/>
    <property type="match status" value="1"/>
</dbReference>
<accession>X0SDJ1</accession>
<proteinExistence type="predicted"/>
<dbReference type="PANTHER" id="PTHR43845">
    <property type="entry name" value="BLR5969 PROTEIN"/>
    <property type="match status" value="1"/>
</dbReference>
<feature type="non-terminal residue" evidence="1">
    <location>
        <position position="1"/>
    </location>
</feature>
<name>X0SDJ1_9ZZZZ</name>
<organism evidence="1">
    <name type="scientific">marine sediment metagenome</name>
    <dbReference type="NCBI Taxonomy" id="412755"/>
    <lineage>
        <taxon>unclassified sequences</taxon>
        <taxon>metagenomes</taxon>
        <taxon>ecological metagenomes</taxon>
    </lineage>
</organism>
<dbReference type="AlphaFoldDB" id="X0SDJ1"/>
<dbReference type="Gene3D" id="3.40.50.12780">
    <property type="entry name" value="N-terminal domain of ligase-like"/>
    <property type="match status" value="1"/>
</dbReference>
<evidence type="ECO:0000313" key="1">
    <source>
        <dbReference type="EMBL" id="GAF79128.1"/>
    </source>
</evidence>
<protein>
    <submittedName>
        <fullName evidence="1">Uncharacterized protein</fullName>
    </submittedName>
</protein>
<sequence length="313" mass="34356">RECTVAETSVRPDMVTALVGGFACHYDQVILVGEASFIKLVLELGERQGIDWREILVHVIVGEEPLAENARKYLEDILGIDTSRPETGMIGSSMGVAELGLNLFFELPQLVALRRRLHADEASRHAVLGQGATTVPMLFTYDLSRIHVEVLENNDLVISTLDPDRLLPLIRYRTGDKASILAPEQLAMILGGDVPAEMANLPVLMVHGRGQCALAGEDEKPVFPEQVKEGLYYDLEMAQLATGNFRLTSGLLRAQVRIQLSPGVAVSPEISDRFAIAVSRYVPAPISVTCEKYEDFAGGMALDYERKFDYLGG</sequence>
<dbReference type="EMBL" id="BARS01001972">
    <property type="protein sequence ID" value="GAF79128.1"/>
    <property type="molecule type" value="Genomic_DNA"/>
</dbReference>
<reference evidence="1" key="1">
    <citation type="journal article" date="2014" name="Front. Microbiol.">
        <title>High frequency of phylogenetically diverse reductive dehalogenase-homologous genes in deep subseafloor sedimentary metagenomes.</title>
        <authorList>
            <person name="Kawai M."/>
            <person name="Futagami T."/>
            <person name="Toyoda A."/>
            <person name="Takaki Y."/>
            <person name="Nishi S."/>
            <person name="Hori S."/>
            <person name="Arai W."/>
            <person name="Tsubouchi T."/>
            <person name="Morono Y."/>
            <person name="Uchiyama I."/>
            <person name="Ito T."/>
            <person name="Fujiyama A."/>
            <person name="Inagaki F."/>
            <person name="Takami H."/>
        </authorList>
    </citation>
    <scope>NUCLEOTIDE SEQUENCE</scope>
    <source>
        <strain evidence="1">Expedition CK06-06</strain>
    </source>
</reference>
<dbReference type="InterPro" id="IPR042099">
    <property type="entry name" value="ANL_N_sf"/>
</dbReference>